<proteinExistence type="predicted"/>
<evidence type="ECO:0000313" key="1">
    <source>
        <dbReference type="Proteomes" id="UP000095286"/>
    </source>
</evidence>
<evidence type="ECO:0000313" key="2">
    <source>
        <dbReference type="WBParaSite" id="RSKR_0000983100.1"/>
    </source>
</evidence>
<reference evidence="2" key="1">
    <citation type="submission" date="2016-11" db="UniProtKB">
        <authorList>
            <consortium name="WormBaseParasite"/>
        </authorList>
    </citation>
    <scope>IDENTIFICATION</scope>
    <source>
        <strain evidence="2">KR3021</strain>
    </source>
</reference>
<organism evidence="1 2">
    <name type="scientific">Rhabditophanes sp. KR3021</name>
    <dbReference type="NCBI Taxonomy" id="114890"/>
    <lineage>
        <taxon>Eukaryota</taxon>
        <taxon>Metazoa</taxon>
        <taxon>Ecdysozoa</taxon>
        <taxon>Nematoda</taxon>
        <taxon>Chromadorea</taxon>
        <taxon>Rhabditida</taxon>
        <taxon>Tylenchina</taxon>
        <taxon>Panagrolaimomorpha</taxon>
        <taxon>Strongyloidoidea</taxon>
        <taxon>Alloionematidae</taxon>
        <taxon>Rhabditophanes</taxon>
    </lineage>
</organism>
<protein>
    <submittedName>
        <fullName evidence="2">BPI2 domain-containing protein</fullName>
    </submittedName>
</protein>
<sequence>MQPIHRDSIESKTTMLNLQKATEFKSANNLEVVDSTTKTKTVNIIHAQPNSNSENSDLYIMVPNMFVAYDSSNNFTRVFLDVIKSKPVCFDEEGDLVEVFLNDDNIPVTVEENKVNIGYVIRNGEKVFSTEKDNYSSKTLDIDHIKDQIDALGPADPSYATLHHFTDVNSLLKAAYNKLNKTNAVGLVDDTKLAKRHFSQFYIPIPSMGVLYEDEKFHSVMINKTGVPVLFPNTQTNDIVNVYFNFENLPVTIDKNGTIQKGYILVKGSPKFSTTVGDLKELTLNYTLVKEAIDSIGPSYNGYFCLHKPLNLDESIGNVLKEIDVQTSKCKNNKIINKLEHLIKLPGFGVTIDNSENTYFIYLTDDGTPVVSDPSNDNLVPIQFDLQGAPIANISNVLHHGFIEINKQPVYSVLDGEHKNYKFNNTIIEEAINLLGPEEPSYYLSINHPLALHTNLQDIFNNLTIFDANNYVSHNITYPTTGEYYVIPGFGIQLYKDSFYPVIVDSQGNTYCSDNGTLVAVLFDITNLPTAVDRDGQRLKGFIIVNSKPQYSMIIGPTKHITLNLESIKNAITNLGASFFGYSSLYPIDSNGIGTFLKQLSPDTALQYILSKVNISVPEQYIILPGFGVKLEEEEKDAYPLYISLNNGSVAAFNEIGNQFEVKFDSQMRPVVVGNKLLGGFLIFNSVPRQALTTDKLKTMEFDVNVVSKCITNWGPEYPFGYFTLHPIVDIPSDIQAILSSMDVISANGFLNESKFNLTVIPDPYVCIPGFGVKLPNGMDDYYPIFTNNSNVMSFDQNGIGYKVSFDVLNLPITIYNSIVYPGYVFVKGKYRYSVKAGKVHDLLIESQFVVESINKIGPDFIGFTSAYRPLMLNDKLYSFLDQLNVTSANELLNSPVQHKTTKKDLYMIPGMGIENPYESDTKYMPIFVDQVNSVTSFDNNGNVITVLLDIQDIPIAILSDGTKYKGFAMVKGVARFSITNSKTKIFTPDHTLITSTIDRLGETFVGFTSLHPLPDLDSILINSYLDMDIDNALGLVNKGLGLKIDDDLYLAVPAMGIQLTTSKRKGKSSSNRYFPIYVTKANGSLITFDEKRNKLEILVDDNGAPNVYGVDKVLYNGFINVNGEEVFSDGSGRLSKVPVTVDIIQQMVRKLGPKYFGFSMLRINEAQKRMHKKKSSEHNVTK</sequence>
<dbReference type="Proteomes" id="UP000095286">
    <property type="component" value="Unplaced"/>
</dbReference>
<accession>A0AC35UCF1</accession>
<dbReference type="WBParaSite" id="RSKR_0000983100.1">
    <property type="protein sequence ID" value="RSKR_0000983100.1"/>
    <property type="gene ID" value="RSKR_0000983100"/>
</dbReference>
<name>A0AC35UCF1_9BILA</name>